<comment type="caution">
    <text evidence="1">The sequence shown here is derived from an EMBL/GenBank/DDBJ whole genome shotgun (WGS) entry which is preliminary data.</text>
</comment>
<gene>
    <name evidence="1" type="ORF">DUNSADRAFT_10333</name>
</gene>
<sequence length="319" mass="34141">MVAPYTIDRVTTPQAGANGHDDDLLFLVHNRGSSNPSPLAQPGPFTVRRKGKGPWGGLSEDYSPNGCLAHSVAWGKTFALHLVLSTAYSLTTVTCNQESLPRVAAGQMEGPGVQCVTRRVYASPSYMPINLTRARADALPQPCYPDICFVVDHEDEAFETMVIEHPDDAFCVLLHAQPHLAASSCTSSEQPREPQQRIQLFSGYVTQQQVAAYLSSGGELDIHSRNRVVMNGPGGVGRSEVAVARISDEAPRQGPTAKSSQQSQPLTDFFQKGVRTAMRFLGGAGGEAGLSNKLQCALLTVVLPVDVLARTIVSGSRAV</sequence>
<protein>
    <recommendedName>
        <fullName evidence="3">Encoded protein</fullName>
    </recommendedName>
</protein>
<keyword evidence="2" id="KW-1185">Reference proteome</keyword>
<dbReference type="PANTHER" id="PTHR21477:SF13">
    <property type="entry name" value="KIAA0930"/>
    <property type="match status" value="1"/>
</dbReference>
<dbReference type="Pfam" id="PF09741">
    <property type="entry name" value="DUF2045"/>
    <property type="match status" value="1"/>
</dbReference>
<name>A0ABQ7H4X2_DUNSA</name>
<dbReference type="Proteomes" id="UP000815325">
    <property type="component" value="Unassembled WGS sequence"/>
</dbReference>
<accession>A0ABQ7H4X2</accession>
<dbReference type="EMBL" id="MU069473">
    <property type="protein sequence ID" value="KAF5841896.1"/>
    <property type="molecule type" value="Genomic_DNA"/>
</dbReference>
<reference evidence="1" key="1">
    <citation type="submission" date="2017-08" db="EMBL/GenBank/DDBJ databases">
        <authorList>
            <person name="Polle J.E."/>
            <person name="Barry K."/>
            <person name="Cushman J."/>
            <person name="Schmutz J."/>
            <person name="Tran D."/>
            <person name="Hathwaick L.T."/>
            <person name="Yim W.C."/>
            <person name="Jenkins J."/>
            <person name="Mckie-Krisberg Z.M."/>
            <person name="Prochnik S."/>
            <person name="Lindquist E."/>
            <person name="Dockter R.B."/>
            <person name="Adam C."/>
            <person name="Molina H."/>
            <person name="Bunkerborg J."/>
            <person name="Jin E."/>
            <person name="Buchheim M."/>
            <person name="Magnuson J."/>
        </authorList>
    </citation>
    <scope>NUCLEOTIDE SEQUENCE</scope>
    <source>
        <strain evidence="1">CCAP 19/18</strain>
    </source>
</reference>
<evidence type="ECO:0000313" key="2">
    <source>
        <dbReference type="Proteomes" id="UP000815325"/>
    </source>
</evidence>
<dbReference type="PANTHER" id="PTHR21477">
    <property type="entry name" value="ZGC:172139"/>
    <property type="match status" value="1"/>
</dbReference>
<evidence type="ECO:0008006" key="3">
    <source>
        <dbReference type="Google" id="ProtNLM"/>
    </source>
</evidence>
<evidence type="ECO:0000313" key="1">
    <source>
        <dbReference type="EMBL" id="KAF5841896.1"/>
    </source>
</evidence>
<dbReference type="InterPro" id="IPR019141">
    <property type="entry name" value="DUF2045"/>
</dbReference>
<organism evidence="1 2">
    <name type="scientific">Dunaliella salina</name>
    <name type="common">Green alga</name>
    <name type="synonym">Protococcus salinus</name>
    <dbReference type="NCBI Taxonomy" id="3046"/>
    <lineage>
        <taxon>Eukaryota</taxon>
        <taxon>Viridiplantae</taxon>
        <taxon>Chlorophyta</taxon>
        <taxon>core chlorophytes</taxon>
        <taxon>Chlorophyceae</taxon>
        <taxon>CS clade</taxon>
        <taxon>Chlamydomonadales</taxon>
        <taxon>Dunaliellaceae</taxon>
        <taxon>Dunaliella</taxon>
    </lineage>
</organism>
<proteinExistence type="predicted"/>